<dbReference type="Gene3D" id="3.30.300.20">
    <property type="match status" value="1"/>
</dbReference>
<dbReference type="GO" id="GO:0005829">
    <property type="term" value="C:cytosol"/>
    <property type="evidence" value="ECO:0007669"/>
    <property type="project" value="TreeGrafter"/>
</dbReference>
<evidence type="ECO:0000256" key="1">
    <source>
        <dbReference type="ARBA" id="ARBA00007921"/>
    </source>
</evidence>
<feature type="region of interest" description="G5" evidence="7">
    <location>
        <begin position="153"/>
        <end position="155"/>
    </location>
</feature>
<dbReference type="InterPro" id="IPR004044">
    <property type="entry name" value="KH_dom_type_2"/>
</dbReference>
<comment type="similarity">
    <text evidence="1 6 7 8">Belongs to the TRAFAC class TrmE-Era-EngA-EngB-Septin-like GTPase superfamily. Era GTPase family.</text>
</comment>
<dbReference type="PANTHER" id="PTHR42698">
    <property type="entry name" value="GTPASE ERA"/>
    <property type="match status" value="1"/>
</dbReference>
<dbReference type="Gene3D" id="3.40.50.300">
    <property type="entry name" value="P-loop containing nucleotide triphosphate hydrolases"/>
    <property type="match status" value="1"/>
</dbReference>
<name>A0A1F7TLU0_9BACT</name>
<dbReference type="SUPFAM" id="SSF54814">
    <property type="entry name" value="Prokaryotic type KH domain (KH-domain type II)"/>
    <property type="match status" value="1"/>
</dbReference>
<dbReference type="NCBIfam" id="TIGR00436">
    <property type="entry name" value="era"/>
    <property type="match status" value="1"/>
</dbReference>
<dbReference type="InterPro" id="IPR005662">
    <property type="entry name" value="GTPase_Era-like"/>
</dbReference>
<feature type="region of interest" description="G3" evidence="7">
    <location>
        <begin position="62"/>
        <end position="65"/>
    </location>
</feature>
<feature type="region of interest" description="G4" evidence="7">
    <location>
        <begin position="125"/>
        <end position="128"/>
    </location>
</feature>
<feature type="domain" description="KH type-2" evidence="9">
    <location>
        <begin position="197"/>
        <end position="282"/>
    </location>
</feature>
<dbReference type="GO" id="GO:0005525">
    <property type="term" value="F:GTP binding"/>
    <property type="evidence" value="ECO:0007669"/>
    <property type="project" value="UniProtKB-UniRule"/>
</dbReference>
<dbReference type="GO" id="GO:0003924">
    <property type="term" value="F:GTPase activity"/>
    <property type="evidence" value="ECO:0007669"/>
    <property type="project" value="UniProtKB-UniRule"/>
</dbReference>
<dbReference type="PROSITE" id="PS51713">
    <property type="entry name" value="G_ERA"/>
    <property type="match status" value="1"/>
</dbReference>
<accession>A0A1F7TLU0</accession>
<keyword evidence="6" id="KW-0690">Ribosome biogenesis</keyword>
<keyword evidence="6" id="KW-0472">Membrane</keyword>
<comment type="subcellular location">
    <subcellularLocation>
        <location evidence="6">Cytoplasm</location>
    </subcellularLocation>
    <subcellularLocation>
        <location evidence="6">Cell membrane</location>
        <topology evidence="6">Peripheral membrane protein</topology>
    </subcellularLocation>
</comment>
<keyword evidence="6" id="KW-0699">rRNA-binding</keyword>
<keyword evidence="6" id="KW-1003">Cell membrane</keyword>
<evidence type="ECO:0000256" key="6">
    <source>
        <dbReference type="HAMAP-Rule" id="MF_00367"/>
    </source>
</evidence>
<dbReference type="InterPro" id="IPR006073">
    <property type="entry name" value="GTP-bd"/>
</dbReference>
<keyword evidence="4 6" id="KW-0694">RNA-binding</keyword>
<feature type="region of interest" description="G2" evidence="7">
    <location>
        <begin position="41"/>
        <end position="45"/>
    </location>
</feature>
<dbReference type="EMBL" id="MGDT01000007">
    <property type="protein sequence ID" value="OGL66514.1"/>
    <property type="molecule type" value="Genomic_DNA"/>
</dbReference>
<evidence type="ECO:0000313" key="12">
    <source>
        <dbReference type="Proteomes" id="UP000177885"/>
    </source>
</evidence>
<keyword evidence="6" id="KW-0963">Cytoplasm</keyword>
<protein>
    <recommendedName>
        <fullName evidence="2 6">GTPase Era</fullName>
    </recommendedName>
</protein>
<comment type="subunit">
    <text evidence="6">Monomer.</text>
</comment>
<feature type="region of interest" description="G1" evidence="7">
    <location>
        <begin position="15"/>
        <end position="22"/>
    </location>
</feature>
<dbReference type="HAMAP" id="MF_00367">
    <property type="entry name" value="GTPase_Era"/>
    <property type="match status" value="1"/>
</dbReference>
<dbReference type="PROSITE" id="PS50823">
    <property type="entry name" value="KH_TYPE_2"/>
    <property type="match status" value="1"/>
</dbReference>
<feature type="domain" description="Era-type G" evidence="10">
    <location>
        <begin position="7"/>
        <end position="174"/>
    </location>
</feature>
<dbReference type="GO" id="GO:0000028">
    <property type="term" value="P:ribosomal small subunit assembly"/>
    <property type="evidence" value="ECO:0007669"/>
    <property type="project" value="TreeGrafter"/>
</dbReference>
<dbReference type="AlphaFoldDB" id="A0A1F7TLU0"/>
<proteinExistence type="inferred from homology"/>
<evidence type="ECO:0000256" key="3">
    <source>
        <dbReference type="ARBA" id="ARBA00022741"/>
    </source>
</evidence>
<dbReference type="SUPFAM" id="SSF52540">
    <property type="entry name" value="P-loop containing nucleoside triphosphate hydrolases"/>
    <property type="match status" value="1"/>
</dbReference>
<dbReference type="CDD" id="cd04163">
    <property type="entry name" value="Era"/>
    <property type="match status" value="1"/>
</dbReference>
<dbReference type="NCBIfam" id="NF000908">
    <property type="entry name" value="PRK00089.1"/>
    <property type="match status" value="1"/>
</dbReference>
<organism evidence="11 12">
    <name type="scientific">Candidatus Uhrbacteria bacterium RIFCSPHIGHO2_01_FULL_63_20</name>
    <dbReference type="NCBI Taxonomy" id="1802385"/>
    <lineage>
        <taxon>Bacteria</taxon>
        <taxon>Candidatus Uhriibacteriota</taxon>
    </lineage>
</organism>
<evidence type="ECO:0000313" key="11">
    <source>
        <dbReference type="EMBL" id="OGL66514.1"/>
    </source>
</evidence>
<dbReference type="GO" id="GO:0043024">
    <property type="term" value="F:ribosomal small subunit binding"/>
    <property type="evidence" value="ECO:0007669"/>
    <property type="project" value="TreeGrafter"/>
</dbReference>
<dbReference type="Proteomes" id="UP000177885">
    <property type="component" value="Unassembled WGS sequence"/>
</dbReference>
<dbReference type="STRING" id="1802385.A2856_02375"/>
<sequence length="289" mass="32509">MAETGKKSGFAVMVGRSNVGKSTVLNSLVGSKVAITSPKPQTTRLPVQGIVTRPEGQVVFVDTPGIIQKSRDTLTGKMAAAAKDSLRDVDVVLHVVDPTRSIGDEEKAVMRLMQEVTKPKILVINKTDLPPRELEFIDSYRDLVPNYDLALEVSGLTGRGLPELLAAIFERLPEGEFYYPEGQLTNMPSETWVAELIREKLFLRLREEVPYSTHVEVEEMDRRPDGTMYIKATVFTTDERYKRMIIGTRGHGIKEIGQSTRHELETVMQTKVFLDLTVETDPHWVERIE</sequence>
<dbReference type="Pfam" id="PF01926">
    <property type="entry name" value="MMR_HSR1"/>
    <property type="match status" value="1"/>
</dbReference>
<evidence type="ECO:0000256" key="5">
    <source>
        <dbReference type="ARBA" id="ARBA00023134"/>
    </source>
</evidence>
<comment type="function">
    <text evidence="6">An essential GTPase that binds both GDP and GTP, with rapid nucleotide exchange. Plays a role in 16S rRNA processing and 30S ribosomal subunit biogenesis and possibly also in cell cycle regulation and energy metabolism.</text>
</comment>
<keyword evidence="5 6" id="KW-0342">GTP-binding</keyword>
<dbReference type="InterPro" id="IPR030388">
    <property type="entry name" value="G_ERA_dom"/>
</dbReference>
<dbReference type="InterPro" id="IPR009019">
    <property type="entry name" value="KH_sf_prok-type"/>
</dbReference>
<dbReference type="InterPro" id="IPR005225">
    <property type="entry name" value="Small_GTP-bd"/>
</dbReference>
<reference evidence="11 12" key="1">
    <citation type="journal article" date="2016" name="Nat. Commun.">
        <title>Thousands of microbial genomes shed light on interconnected biogeochemical processes in an aquifer system.</title>
        <authorList>
            <person name="Anantharaman K."/>
            <person name="Brown C.T."/>
            <person name="Hug L.A."/>
            <person name="Sharon I."/>
            <person name="Castelle C.J."/>
            <person name="Probst A.J."/>
            <person name="Thomas B.C."/>
            <person name="Singh A."/>
            <person name="Wilkins M.J."/>
            <person name="Karaoz U."/>
            <person name="Brodie E.L."/>
            <person name="Williams K.H."/>
            <person name="Hubbard S.S."/>
            <person name="Banfield J.F."/>
        </authorList>
    </citation>
    <scope>NUCLEOTIDE SEQUENCE [LARGE SCALE GENOMIC DNA]</scope>
</reference>
<feature type="binding site" evidence="6">
    <location>
        <begin position="62"/>
        <end position="66"/>
    </location>
    <ligand>
        <name>GTP</name>
        <dbReference type="ChEBI" id="CHEBI:37565"/>
    </ligand>
</feature>
<dbReference type="Pfam" id="PF07650">
    <property type="entry name" value="KH_2"/>
    <property type="match status" value="1"/>
</dbReference>
<evidence type="ECO:0000256" key="7">
    <source>
        <dbReference type="PROSITE-ProRule" id="PRU01050"/>
    </source>
</evidence>
<comment type="caution">
    <text evidence="11">The sequence shown here is derived from an EMBL/GenBank/DDBJ whole genome shotgun (WGS) entry which is preliminary data.</text>
</comment>
<evidence type="ECO:0000259" key="9">
    <source>
        <dbReference type="PROSITE" id="PS50823"/>
    </source>
</evidence>
<keyword evidence="3 6" id="KW-0547">Nucleotide-binding</keyword>
<evidence type="ECO:0000256" key="4">
    <source>
        <dbReference type="ARBA" id="ARBA00022884"/>
    </source>
</evidence>
<dbReference type="CDD" id="cd22534">
    <property type="entry name" value="KH-II_Era"/>
    <property type="match status" value="1"/>
</dbReference>
<feature type="binding site" evidence="6">
    <location>
        <begin position="125"/>
        <end position="128"/>
    </location>
    <ligand>
        <name>GTP</name>
        <dbReference type="ChEBI" id="CHEBI:37565"/>
    </ligand>
</feature>
<dbReference type="GO" id="GO:0005886">
    <property type="term" value="C:plasma membrane"/>
    <property type="evidence" value="ECO:0007669"/>
    <property type="project" value="UniProtKB-SubCell"/>
</dbReference>
<gene>
    <name evidence="6" type="primary">era</name>
    <name evidence="11" type="ORF">A2856_02375</name>
</gene>
<evidence type="ECO:0000256" key="8">
    <source>
        <dbReference type="RuleBase" id="RU003761"/>
    </source>
</evidence>
<evidence type="ECO:0000259" key="10">
    <source>
        <dbReference type="PROSITE" id="PS51713"/>
    </source>
</evidence>
<dbReference type="NCBIfam" id="TIGR00231">
    <property type="entry name" value="small_GTP"/>
    <property type="match status" value="1"/>
</dbReference>
<comment type="caution">
    <text evidence="6">Lacks conserved residue(s) required for the propagation of feature annotation.</text>
</comment>
<dbReference type="InterPro" id="IPR015946">
    <property type="entry name" value="KH_dom-like_a/b"/>
</dbReference>
<dbReference type="InterPro" id="IPR027417">
    <property type="entry name" value="P-loop_NTPase"/>
</dbReference>
<evidence type="ECO:0000256" key="2">
    <source>
        <dbReference type="ARBA" id="ARBA00020484"/>
    </source>
</evidence>
<dbReference type="GO" id="GO:0070181">
    <property type="term" value="F:small ribosomal subunit rRNA binding"/>
    <property type="evidence" value="ECO:0007669"/>
    <property type="project" value="UniProtKB-UniRule"/>
</dbReference>
<dbReference type="PANTHER" id="PTHR42698:SF1">
    <property type="entry name" value="GTPASE ERA, MITOCHONDRIAL"/>
    <property type="match status" value="1"/>
</dbReference>